<dbReference type="AlphaFoldDB" id="F8P2B7"/>
<evidence type="ECO:0000313" key="2">
    <source>
        <dbReference type="EMBL" id="EGO23295.1"/>
    </source>
</evidence>
<dbReference type="EMBL" id="GL945436">
    <property type="protein sequence ID" value="EGO23295.1"/>
    <property type="molecule type" value="Genomic_DNA"/>
</dbReference>
<keyword evidence="1" id="KW-0812">Transmembrane</keyword>
<dbReference type="HOGENOM" id="CLU_2759395_0_0_1"/>
<feature type="transmembrane region" description="Helical" evidence="1">
    <location>
        <begin position="47"/>
        <end position="67"/>
    </location>
</feature>
<reference evidence="2" key="1">
    <citation type="submission" date="2011-04" db="EMBL/GenBank/DDBJ databases">
        <title>Evolution of plant cell wall degrading machinery underlies the functional diversity of forest fungi.</title>
        <authorList>
            <consortium name="US DOE Joint Genome Institute (JGI-PGF)"/>
            <person name="Eastwood D.C."/>
            <person name="Floudas D."/>
            <person name="Binder M."/>
            <person name="Majcherczyk A."/>
            <person name="Schneider P."/>
            <person name="Aerts A."/>
            <person name="Asiegbu F.O."/>
            <person name="Baker S.E."/>
            <person name="Barry K."/>
            <person name="Bendiksby M."/>
            <person name="Blumentritt M."/>
            <person name="Coutinho P.M."/>
            <person name="Cullen D."/>
            <person name="Cullen D."/>
            <person name="Gathman A."/>
            <person name="Goodell B."/>
            <person name="Henrissat B."/>
            <person name="Ihrmark K."/>
            <person name="Kauserud H."/>
            <person name="Kohler A."/>
            <person name="LaButti K."/>
            <person name="Lapidus A."/>
            <person name="Lavin J.L."/>
            <person name="Lee Y.-H."/>
            <person name="Lindquist E."/>
            <person name="Lilly W."/>
            <person name="Lucas S."/>
            <person name="Morin E."/>
            <person name="Murat C."/>
            <person name="Oguiza J.A."/>
            <person name="Park J."/>
            <person name="Pisabarro A.G."/>
            <person name="Riley R."/>
            <person name="Rosling A."/>
            <person name="Salamov A."/>
            <person name="Schmidt O."/>
            <person name="Schmutz J."/>
            <person name="Skrede I."/>
            <person name="Stenlid J."/>
            <person name="Wiebenga A."/>
            <person name="Xie X."/>
            <person name="Kues U."/>
            <person name="Hibbett D.S."/>
            <person name="Hoffmeister D."/>
            <person name="Hogberg N."/>
            <person name="Martin F."/>
            <person name="Grigoriev I.V."/>
            <person name="Watkinson S.C."/>
        </authorList>
    </citation>
    <scope>NUCLEOTIDE SEQUENCE</scope>
    <source>
        <strain evidence="2">S7.9</strain>
    </source>
</reference>
<accession>F8P2B7</accession>
<dbReference type="Proteomes" id="UP000008064">
    <property type="component" value="Unassembled WGS sequence"/>
</dbReference>
<organism>
    <name type="scientific">Serpula lacrymans var. lacrymans (strain S7.9)</name>
    <name type="common">Dry rot fungus</name>
    <dbReference type="NCBI Taxonomy" id="578457"/>
    <lineage>
        <taxon>Eukaryota</taxon>
        <taxon>Fungi</taxon>
        <taxon>Dikarya</taxon>
        <taxon>Basidiomycota</taxon>
        <taxon>Agaricomycotina</taxon>
        <taxon>Agaricomycetes</taxon>
        <taxon>Agaricomycetidae</taxon>
        <taxon>Boletales</taxon>
        <taxon>Coniophorineae</taxon>
        <taxon>Serpulaceae</taxon>
        <taxon>Serpula</taxon>
    </lineage>
</organism>
<keyword evidence="1" id="KW-0472">Membrane</keyword>
<sequence>MRAARSEAIPPATIVTVTIGEIGGKMKLAICWTVTLARQIKTERCRWNAHVWVDVVFLVVDIMFPPFPLK</sequence>
<dbReference type="RefSeq" id="XP_007320535.1">
    <property type="nucleotide sequence ID" value="XM_007320473.1"/>
</dbReference>
<dbReference type="GeneID" id="18811683"/>
<protein>
    <submittedName>
        <fullName evidence="2">Uncharacterized protein</fullName>
    </submittedName>
</protein>
<keyword evidence="1" id="KW-1133">Transmembrane helix</keyword>
<gene>
    <name evidence="2" type="ORF">SERLADRAFT_394536</name>
</gene>
<evidence type="ECO:0000256" key="1">
    <source>
        <dbReference type="SAM" id="Phobius"/>
    </source>
</evidence>
<proteinExistence type="predicted"/>
<name>F8P2B7_SERL9</name>
<dbReference type="KEGG" id="sla:SERLADRAFT_394536"/>